<feature type="compositionally biased region" description="Basic residues" evidence="1">
    <location>
        <begin position="252"/>
        <end position="267"/>
    </location>
</feature>
<dbReference type="PANTHER" id="PTHR20208">
    <property type="entry name" value="STRUCTURE-SPECIFIC ENDONUCLEASE SUBUNIT SLX1"/>
    <property type="match status" value="1"/>
</dbReference>
<reference evidence="3" key="1">
    <citation type="submission" date="2022-06" db="EMBL/GenBank/DDBJ databases">
        <title>Genome Sequence of Candolleomyces eurysporus.</title>
        <authorList>
            <person name="Buettner E."/>
        </authorList>
    </citation>
    <scope>NUCLEOTIDE SEQUENCE</scope>
    <source>
        <strain evidence="3">VTCC 930004</strain>
    </source>
</reference>
<accession>A0A9W8JI87</accession>
<dbReference type="GO" id="GO:0003677">
    <property type="term" value="F:DNA binding"/>
    <property type="evidence" value="ECO:0007669"/>
    <property type="project" value="InterPro"/>
</dbReference>
<feature type="domain" description="Structure-specific endonuclease subunit SLX1 C-terminal" evidence="2">
    <location>
        <begin position="108"/>
        <end position="181"/>
    </location>
</feature>
<evidence type="ECO:0000259" key="2">
    <source>
        <dbReference type="Pfam" id="PF21202"/>
    </source>
</evidence>
<dbReference type="Pfam" id="PF21202">
    <property type="entry name" value="SLX1_C"/>
    <property type="match status" value="1"/>
</dbReference>
<dbReference type="Proteomes" id="UP001140091">
    <property type="component" value="Unassembled WGS sequence"/>
</dbReference>
<gene>
    <name evidence="3" type="ORF">H1R20_g5854</name>
</gene>
<dbReference type="InterPro" id="IPR050381">
    <property type="entry name" value="SLX1_endonuclease"/>
</dbReference>
<name>A0A9W8JI87_9AGAR</name>
<keyword evidence="4" id="KW-1185">Reference proteome</keyword>
<feature type="region of interest" description="Disordered" evidence="1">
    <location>
        <begin position="193"/>
        <end position="390"/>
    </location>
</feature>
<dbReference type="InterPro" id="IPR048749">
    <property type="entry name" value="SLX1_C"/>
</dbReference>
<organism evidence="3 4">
    <name type="scientific">Candolleomyces eurysporus</name>
    <dbReference type="NCBI Taxonomy" id="2828524"/>
    <lineage>
        <taxon>Eukaryota</taxon>
        <taxon>Fungi</taxon>
        <taxon>Dikarya</taxon>
        <taxon>Basidiomycota</taxon>
        <taxon>Agaricomycotina</taxon>
        <taxon>Agaricomycetes</taxon>
        <taxon>Agaricomycetidae</taxon>
        <taxon>Agaricales</taxon>
        <taxon>Agaricineae</taxon>
        <taxon>Psathyrellaceae</taxon>
        <taxon>Candolleomyces</taxon>
    </lineage>
</organism>
<dbReference type="SMART" id="SM00384">
    <property type="entry name" value="AT_hook"/>
    <property type="match status" value="3"/>
</dbReference>
<dbReference type="AlphaFoldDB" id="A0A9W8JI87"/>
<dbReference type="InterPro" id="IPR013083">
    <property type="entry name" value="Znf_RING/FYVE/PHD"/>
</dbReference>
<evidence type="ECO:0000313" key="4">
    <source>
        <dbReference type="Proteomes" id="UP001140091"/>
    </source>
</evidence>
<dbReference type="GO" id="GO:0017108">
    <property type="term" value="F:5'-flap endonuclease activity"/>
    <property type="evidence" value="ECO:0007669"/>
    <property type="project" value="TreeGrafter"/>
</dbReference>
<feature type="non-terminal residue" evidence="3">
    <location>
        <position position="1"/>
    </location>
</feature>
<dbReference type="Gene3D" id="3.30.40.10">
    <property type="entry name" value="Zinc/RING finger domain, C3HC4 (zinc finger)"/>
    <property type="match status" value="1"/>
</dbReference>
<dbReference type="OrthoDB" id="3028349at2759"/>
<dbReference type="InterPro" id="IPR017956">
    <property type="entry name" value="AT_hook_DNA-bd_motif"/>
</dbReference>
<comment type="caution">
    <text evidence="3">The sequence shown here is derived from an EMBL/GenBank/DDBJ whole genome shotgun (WGS) entry which is preliminary data.</text>
</comment>
<protein>
    <recommendedName>
        <fullName evidence="2">Structure-specific endonuclease subunit SLX1 C-terminal domain-containing protein</fullName>
    </recommendedName>
</protein>
<evidence type="ECO:0000313" key="3">
    <source>
        <dbReference type="EMBL" id="KAJ2931293.1"/>
    </source>
</evidence>
<dbReference type="PRINTS" id="PR00929">
    <property type="entry name" value="ATHOOK"/>
</dbReference>
<feature type="compositionally biased region" description="Low complexity" evidence="1">
    <location>
        <begin position="268"/>
        <end position="288"/>
    </location>
</feature>
<proteinExistence type="predicted"/>
<dbReference type="PANTHER" id="PTHR20208:SF10">
    <property type="entry name" value="STRUCTURE-SPECIFIC ENDONUCLEASE SUBUNIT SLX1"/>
    <property type="match status" value="1"/>
</dbReference>
<dbReference type="GO" id="GO:0033557">
    <property type="term" value="C:Slx1-Slx4 complex"/>
    <property type="evidence" value="ECO:0007669"/>
    <property type="project" value="TreeGrafter"/>
</dbReference>
<dbReference type="EMBL" id="JANBPK010000809">
    <property type="protein sequence ID" value="KAJ2931293.1"/>
    <property type="molecule type" value="Genomic_DNA"/>
</dbReference>
<evidence type="ECO:0000256" key="1">
    <source>
        <dbReference type="SAM" id="MobiDB-lite"/>
    </source>
</evidence>
<sequence length="475" mass="51244">MKKSVEIVQTMIRTPPFSFWPLHVKLFTEEAADIWQSTVARNTANSNQTLANYFPPGFSQSVELEGVDGRSGHPLGSGRTAPLDVNDEHFISTILAKNTAVIASGNTTCAVCKEDVSDYATDTLVTALCPHDGCLAVSHLFCLSKLFLDSPSPSFSQHSRVIPRGGNCPSCSKYTLWGDIVRGSYRRVISTTAVPEIEPEEEEREGELLVEGPNSDPEKDLFTSDSEIAAGATPKAKRKGKCVEPDLMSSRTKTKAKAKRRKSKSRVSRSSSGESFDLDVSSSSDSGGLAAKTPGRGRKPKAPRTQSKKDTSPSHSTLADEETPAKKRCGRPPKVPATDDTTPAKRPRGRPPKSPRIAETLMEPKTPRGRGRPPKSPTARRGISTTAGGSTLLNLDLESNNELQEHVPSMISTLGSAVRITPKQATEWTEGDVWEILSSEDDSNVNEVAQALGALNLSSPRHAADVDSDDDLFLP</sequence>
<dbReference type="GO" id="GO:0008821">
    <property type="term" value="F:crossover junction DNA endonuclease activity"/>
    <property type="evidence" value="ECO:0007669"/>
    <property type="project" value="TreeGrafter"/>
</dbReference>
<dbReference type="GO" id="GO:0000724">
    <property type="term" value="P:double-strand break repair via homologous recombination"/>
    <property type="evidence" value="ECO:0007669"/>
    <property type="project" value="TreeGrafter"/>
</dbReference>